<feature type="domain" description="DNA methylase N-4/N-6" evidence="6">
    <location>
        <begin position="104"/>
        <end position="449"/>
    </location>
</feature>
<evidence type="ECO:0000313" key="8">
    <source>
        <dbReference type="Proteomes" id="UP000250197"/>
    </source>
</evidence>
<evidence type="ECO:0000256" key="4">
    <source>
        <dbReference type="ARBA" id="ARBA00022691"/>
    </source>
</evidence>
<evidence type="ECO:0000256" key="5">
    <source>
        <dbReference type="SAM" id="MobiDB-lite"/>
    </source>
</evidence>
<comment type="similarity">
    <text evidence="1">Belongs to the N(4)/N(6)-methyltransferase family.</text>
</comment>
<dbReference type="GO" id="GO:0008170">
    <property type="term" value="F:N-methyltransferase activity"/>
    <property type="evidence" value="ECO:0007669"/>
    <property type="project" value="InterPro"/>
</dbReference>
<dbReference type="GO" id="GO:0003677">
    <property type="term" value="F:DNA binding"/>
    <property type="evidence" value="ECO:0007669"/>
    <property type="project" value="InterPro"/>
</dbReference>
<feature type="region of interest" description="Disordered" evidence="5">
    <location>
        <begin position="217"/>
        <end position="244"/>
    </location>
</feature>
<dbReference type="Proteomes" id="UP000250197">
    <property type="component" value="Chromosome"/>
</dbReference>
<name>A0A2Z2IX25_CORST</name>
<dbReference type="KEGG" id="cstr:CBE89_04825"/>
<dbReference type="RefSeq" id="WP_086891016.1">
    <property type="nucleotide sequence ID" value="NZ_CP021252.1"/>
</dbReference>
<dbReference type="InterPro" id="IPR029063">
    <property type="entry name" value="SAM-dependent_MTases_sf"/>
</dbReference>
<keyword evidence="4" id="KW-0949">S-adenosyl-L-methionine</keyword>
<feature type="region of interest" description="Disordered" evidence="5">
    <location>
        <begin position="466"/>
        <end position="489"/>
    </location>
</feature>
<evidence type="ECO:0000259" key="6">
    <source>
        <dbReference type="Pfam" id="PF01555"/>
    </source>
</evidence>
<accession>A0A2Z2IX25</accession>
<dbReference type="Gene3D" id="3.40.50.150">
    <property type="entry name" value="Vaccinia Virus protein VP39"/>
    <property type="match status" value="1"/>
</dbReference>
<evidence type="ECO:0000256" key="2">
    <source>
        <dbReference type="ARBA" id="ARBA00022603"/>
    </source>
</evidence>
<protein>
    <submittedName>
        <fullName evidence="7">Site-specific DNA-methyltransferase</fullName>
    </submittedName>
</protein>
<dbReference type="GO" id="GO:0032259">
    <property type="term" value="P:methylation"/>
    <property type="evidence" value="ECO:0007669"/>
    <property type="project" value="UniProtKB-KW"/>
</dbReference>
<evidence type="ECO:0000313" key="7">
    <source>
        <dbReference type="EMBL" id="ART20890.1"/>
    </source>
</evidence>
<keyword evidence="3 7" id="KW-0808">Transferase</keyword>
<keyword evidence="2 7" id="KW-0489">Methyltransferase</keyword>
<dbReference type="PRINTS" id="PR00506">
    <property type="entry name" value="D21N6MTFRASE"/>
</dbReference>
<dbReference type="PROSITE" id="PS00092">
    <property type="entry name" value="N6_MTASE"/>
    <property type="match status" value="1"/>
</dbReference>
<proteinExistence type="inferred from homology"/>
<dbReference type="InterPro" id="IPR002941">
    <property type="entry name" value="DNA_methylase_N4/N6"/>
</dbReference>
<feature type="compositionally biased region" description="Basic and acidic residues" evidence="5">
    <location>
        <begin position="219"/>
        <end position="234"/>
    </location>
</feature>
<dbReference type="InterPro" id="IPR002052">
    <property type="entry name" value="DNA_methylase_N6_adenine_CS"/>
</dbReference>
<dbReference type="Pfam" id="PF01555">
    <property type="entry name" value="N6_N4_Mtase"/>
    <property type="match status" value="1"/>
</dbReference>
<reference evidence="7 8" key="1">
    <citation type="submission" date="2017-05" db="EMBL/GenBank/DDBJ databases">
        <title>Complete genome sequence of Corynebacterium striatum KC-Na-1 isolated from Neophocaena asiaeorientalis in Korea.</title>
        <authorList>
            <person name="Kim J.H."/>
            <person name="Lee K."/>
        </authorList>
    </citation>
    <scope>NUCLEOTIDE SEQUENCE [LARGE SCALE GENOMIC DNA]</scope>
    <source>
        <strain evidence="7 8">KC-Na-01</strain>
    </source>
</reference>
<dbReference type="InterPro" id="IPR002295">
    <property type="entry name" value="N4/N6-MTase_EcoPI_Mod-like"/>
</dbReference>
<dbReference type="AlphaFoldDB" id="A0A2Z2IX25"/>
<dbReference type="REBASE" id="202278">
    <property type="entry name" value="M.CstNa01ORF4825P"/>
</dbReference>
<evidence type="ECO:0000256" key="3">
    <source>
        <dbReference type="ARBA" id="ARBA00022679"/>
    </source>
</evidence>
<evidence type="ECO:0000256" key="1">
    <source>
        <dbReference type="ARBA" id="ARBA00006594"/>
    </source>
</evidence>
<dbReference type="SUPFAM" id="SSF53335">
    <property type="entry name" value="S-adenosyl-L-methionine-dependent methyltransferases"/>
    <property type="match status" value="1"/>
</dbReference>
<organism evidence="7 8">
    <name type="scientific">Corynebacterium striatum</name>
    <dbReference type="NCBI Taxonomy" id="43770"/>
    <lineage>
        <taxon>Bacteria</taxon>
        <taxon>Bacillati</taxon>
        <taxon>Actinomycetota</taxon>
        <taxon>Actinomycetes</taxon>
        <taxon>Mycobacteriales</taxon>
        <taxon>Corynebacteriaceae</taxon>
        <taxon>Corynebacterium</taxon>
    </lineage>
</organism>
<dbReference type="EMBL" id="CP021252">
    <property type="protein sequence ID" value="ART20890.1"/>
    <property type="molecule type" value="Genomic_DNA"/>
</dbReference>
<gene>
    <name evidence="7" type="ORF">CBE89_04825</name>
</gene>
<sequence length="665" mass="74438">MAGKNQRLELTWYNKDKALIPTENGKYGYTWVDPRDPRYCETHTLVTTDSVVGTQAPKEEGITYSERADNEPQDDNLLILGESGDVLEALTRVPELRDKYLGKVKCVYIDPPFNTAQTFANYEDNLEHSVWLTMMRDRLLHLRELLSDDGSIWVHLDDVENHRMRLLMDEVFGTGNFVSEVVWEKTYSPRNDSKSIPAVTDMILVYRKADPFSPNRLPRTAEMDGRYKNPDSDPRGPWSSADLTANHGDGAGGMCYAIQSPITGELVRPSGGRSWAWGQEKILGILNEWAPYRLEQLDDHVWRAENENIPLEKVKRDVKAIVLDIPQSEAEVLIQKRLAAGNWPEIIITKAGWFRRKSWLAEMSGKTPTNLLTHLTVGHTDTAAKETRALFPGQSPFATPKPERLLERIIHIATNPGDIVLDVFAGSGTTAAVAQKMGRRWVTCELVEDTFNRFTRPRLEKVVNGEDMGGISTTKGERVDDTENGLPEGMTAEDAQKFTAMLNKIIKNHDDLKKSADVKAIKALSKTVKTKDTVNWRGGGGFTVARLAPSCYDYDPEMGYTSLTPAATGETLIASVAANLGFYLTPEDPRFDGRRNNQHLAVVEGVLTEQKVGDLMTFLPEGHSILFAATMLDEGIRDVIRSFKNGSRTVHIPLDLFPYSAEEEN</sequence>